<dbReference type="Proteomes" id="UP001209682">
    <property type="component" value="Unassembled WGS sequence"/>
</dbReference>
<organism evidence="1 2">
    <name type="scientific">Acinetobacter entericus</name>
    <dbReference type="NCBI Taxonomy" id="2989714"/>
    <lineage>
        <taxon>Bacteria</taxon>
        <taxon>Pseudomonadati</taxon>
        <taxon>Pseudomonadota</taxon>
        <taxon>Gammaproteobacteria</taxon>
        <taxon>Moraxellales</taxon>
        <taxon>Moraxellaceae</taxon>
        <taxon>Acinetobacter</taxon>
    </lineage>
</organism>
<protein>
    <recommendedName>
        <fullName evidence="3">BON domain-containing protein</fullName>
    </recommendedName>
</protein>
<accession>A0ABT3NEC9</accession>
<dbReference type="RefSeq" id="WP_265464617.1">
    <property type="nucleotide sequence ID" value="NZ_JAPEQW010000002.1"/>
</dbReference>
<keyword evidence="2" id="KW-1185">Reference proteome</keyword>
<comment type="caution">
    <text evidence="1">The sequence shown here is derived from an EMBL/GenBank/DDBJ whole genome shotgun (WGS) entry which is preliminary data.</text>
</comment>
<name>A0ABT3NEC9_9GAMM</name>
<gene>
    <name evidence="1" type="ORF">OKC24_01750</name>
</gene>
<reference evidence="1 2" key="1">
    <citation type="submission" date="2022-11" db="EMBL/GenBank/DDBJ databases">
        <title>Acinetobacter entericus sp. nov., isolated from the gut of the plastic-eating larvae of the Coleoptera insect Zophobas atratus.</title>
        <authorList>
            <person name="Dong X."/>
            <person name="Yang Y."/>
        </authorList>
    </citation>
    <scope>NUCLEOTIDE SEQUENCE [LARGE SCALE GENOMIC DNA]</scope>
    <source>
        <strain evidence="1 2">BIT-DXN8</strain>
    </source>
</reference>
<evidence type="ECO:0000313" key="1">
    <source>
        <dbReference type="EMBL" id="MCW8037909.1"/>
    </source>
</evidence>
<dbReference type="EMBL" id="JAPEQW010000002">
    <property type="protein sequence ID" value="MCW8037909.1"/>
    <property type="molecule type" value="Genomic_DNA"/>
</dbReference>
<proteinExistence type="predicted"/>
<evidence type="ECO:0008006" key="3">
    <source>
        <dbReference type="Google" id="ProtNLM"/>
    </source>
</evidence>
<evidence type="ECO:0000313" key="2">
    <source>
        <dbReference type="Proteomes" id="UP001209682"/>
    </source>
</evidence>
<sequence length="70" mass="7944">MHLYIWKYTAKVQGGRGVIKGRVEAPSHSAAERRVKECNLMVDSVKTISIDRSKNARLNNFDKWPEQSAA</sequence>